<dbReference type="InterPro" id="IPR058923">
    <property type="entry name" value="RCC1-like_dom"/>
</dbReference>
<dbReference type="EMBL" id="ATBP01001377">
    <property type="protein sequence ID" value="ETR67449.1"/>
    <property type="molecule type" value="Genomic_DNA"/>
</dbReference>
<evidence type="ECO:0000313" key="4">
    <source>
        <dbReference type="Proteomes" id="UP000189670"/>
    </source>
</evidence>
<protein>
    <recommendedName>
        <fullName evidence="2">RCC1-like domain-containing protein</fullName>
    </recommendedName>
</protein>
<dbReference type="Pfam" id="PF00415">
    <property type="entry name" value="RCC1"/>
    <property type="match status" value="4"/>
</dbReference>
<evidence type="ECO:0000313" key="3">
    <source>
        <dbReference type="EMBL" id="ETR67449.1"/>
    </source>
</evidence>
<evidence type="ECO:0000256" key="1">
    <source>
        <dbReference type="ARBA" id="ARBA00022737"/>
    </source>
</evidence>
<dbReference type="PROSITE" id="PS00626">
    <property type="entry name" value="RCC1_2"/>
    <property type="match status" value="2"/>
</dbReference>
<dbReference type="Gene3D" id="2.130.10.30">
    <property type="entry name" value="Regulator of chromosome condensation 1/beta-lactamase-inhibitor protein II"/>
    <property type="match status" value="4"/>
</dbReference>
<dbReference type="Pfam" id="PF25390">
    <property type="entry name" value="WD40_RLD"/>
    <property type="match status" value="1"/>
</dbReference>
<dbReference type="Proteomes" id="UP000189670">
    <property type="component" value="Unassembled WGS sequence"/>
</dbReference>
<dbReference type="SUPFAM" id="SSF50985">
    <property type="entry name" value="RCC1/BLIP-II"/>
    <property type="match status" value="3"/>
</dbReference>
<dbReference type="AlphaFoldDB" id="A0A1V1NXX8"/>
<dbReference type="PANTHER" id="PTHR22870">
    <property type="entry name" value="REGULATOR OF CHROMOSOME CONDENSATION"/>
    <property type="match status" value="1"/>
</dbReference>
<dbReference type="PRINTS" id="PR00633">
    <property type="entry name" value="RCCNDNSATION"/>
</dbReference>
<dbReference type="InterPro" id="IPR000408">
    <property type="entry name" value="Reg_chr_condens"/>
</dbReference>
<reference evidence="4" key="1">
    <citation type="submission" date="2012-11" db="EMBL/GenBank/DDBJ databases">
        <authorList>
            <person name="Lucero-Rivera Y.E."/>
            <person name="Tovar-Ramirez D."/>
        </authorList>
    </citation>
    <scope>NUCLEOTIDE SEQUENCE [LARGE SCALE GENOMIC DNA]</scope>
    <source>
        <strain evidence="4">Araruama</strain>
    </source>
</reference>
<dbReference type="PROSITE" id="PS50012">
    <property type="entry name" value="RCC1_3"/>
    <property type="match status" value="10"/>
</dbReference>
<comment type="caution">
    <text evidence="3">The sequence shown here is derived from an EMBL/GenBank/DDBJ whole genome shotgun (WGS) entry which is preliminary data.</text>
</comment>
<accession>A0A1V1NXX8</accession>
<feature type="non-terminal residue" evidence="3">
    <location>
        <position position="809"/>
    </location>
</feature>
<feature type="non-terminal residue" evidence="3">
    <location>
        <position position="1"/>
    </location>
</feature>
<proteinExistence type="predicted"/>
<dbReference type="PANTHER" id="PTHR22870:SF408">
    <property type="entry name" value="OS09G0560450 PROTEIN"/>
    <property type="match status" value="1"/>
</dbReference>
<dbReference type="InterPro" id="IPR009091">
    <property type="entry name" value="RCC1/BLIP-II"/>
</dbReference>
<dbReference type="InterPro" id="IPR051210">
    <property type="entry name" value="Ub_ligase/GEF_domain"/>
</dbReference>
<keyword evidence="1" id="KW-0677">Repeat</keyword>
<organism evidence="3 4">
    <name type="scientific">Candidatus Magnetoglobus multicellularis str. Araruama</name>
    <dbReference type="NCBI Taxonomy" id="890399"/>
    <lineage>
        <taxon>Bacteria</taxon>
        <taxon>Pseudomonadati</taxon>
        <taxon>Thermodesulfobacteriota</taxon>
        <taxon>Desulfobacteria</taxon>
        <taxon>Desulfobacterales</taxon>
        <taxon>Desulfobacteraceae</taxon>
        <taxon>Candidatus Magnetoglobus</taxon>
    </lineage>
</organism>
<evidence type="ECO:0000259" key="2">
    <source>
        <dbReference type="Pfam" id="PF25390"/>
    </source>
</evidence>
<gene>
    <name evidence="3" type="ORF">OMM_11588</name>
</gene>
<feature type="domain" description="RCC1-like" evidence="2">
    <location>
        <begin position="119"/>
        <end position="347"/>
    </location>
</feature>
<sequence>ELGIGTWGMGLKEYTPVAVQLSENIIAVAASQIENDNHSIALSSNGTVWTWGSNVSGQLGDGTTTKRTTPVQVESLSGIIDVDAGRKFSVALDDTGLVHTWGDNSAGQVQPADNTDRHAPSTVPGITNVLAIAAGGDHVLALKHDGTVWAWGKNNMGQLGTGDMTTYSTPQQVLGEAESTHLSSIIAIAAGYDHSLALSDDGKIWAWGSADNGRLGNNTSSSHSSRAVRVLNQDLSELSTVIAIDAGYAHSLALKSNGTIWTWGNGQNGELGDDMVTENSKAVQVKNTDNNGFITNIVAIASSGEHNLAVTSNGDLVSWGHNTYGQIGDNTATNRTYPVAVYDLTQMNTRQAIYVSQNTESNQCHLLLTDVKTTMITVTTQALDSSFIDSIEFSSPNNTYTITQAGQILDITFTVTPTAQAGSTELSIIFTDAYGLAKTTAVDLFVLAPPTITSIEDVITNEDTAINTISFTIADADTLVDELTVTGSSSDTTLVPDNNIEINCSTGFCTGTIMPGSDQSGMAIITIAVDDGIATAETSFTMTVIPVNDPPRFNEQEPKIRGGQLHTLLMTTQHRLISWGDNNYGELGNNSVIDAYTPVYVHNLTTIIDMDGGIKDDRMGTHSIAVDTDGLVWTWGKNNNGQLGLGDMADRYSPVEINDFEDVIQVAAGCNFSIALKTGGTVWSWGNGTYTPSEVAGITEVNAIAAGCEHQLALKEDGTVWAWGNNTYGQLGIDSVSTENFPVQVKAPGGIGFLTDIVAIAAGKNHSMALKSNGTVWTWGQNNNGQLGDDSGTQQQLPVQVKNTHGNDG</sequence>
<name>A0A1V1NXX8_9BACT</name>